<sequence>MEFAYEPANEEDIRVVVGVGFAYAHVQENKEKIEIVVNEEWGNFKSPIKTNTALQYDETYRVVLNWGIGALSSEPTNRRKFKLPKPIEYFQLYLIDD</sequence>
<comment type="caution">
    <text evidence="1">The sequence shown here is derived from an EMBL/GenBank/DDBJ whole genome shotgun (WGS) entry which is preliminary data.</text>
</comment>
<organism evidence="1 2">
    <name type="scientific">Gigaspora margarita</name>
    <dbReference type="NCBI Taxonomy" id="4874"/>
    <lineage>
        <taxon>Eukaryota</taxon>
        <taxon>Fungi</taxon>
        <taxon>Fungi incertae sedis</taxon>
        <taxon>Mucoromycota</taxon>
        <taxon>Glomeromycotina</taxon>
        <taxon>Glomeromycetes</taxon>
        <taxon>Diversisporales</taxon>
        <taxon>Gigasporaceae</taxon>
        <taxon>Gigaspora</taxon>
    </lineage>
</organism>
<keyword evidence="2" id="KW-1185">Reference proteome</keyword>
<reference evidence="1 2" key="1">
    <citation type="submission" date="2021-06" db="EMBL/GenBank/DDBJ databases">
        <authorList>
            <person name="Kallberg Y."/>
            <person name="Tangrot J."/>
            <person name="Rosling A."/>
        </authorList>
    </citation>
    <scope>NUCLEOTIDE SEQUENCE [LARGE SCALE GENOMIC DNA]</scope>
    <source>
        <strain evidence="1 2">120-4 pot B 10/14</strain>
    </source>
</reference>
<evidence type="ECO:0000313" key="1">
    <source>
        <dbReference type="EMBL" id="CAG8852404.1"/>
    </source>
</evidence>
<dbReference type="EMBL" id="CAJVQB010111574">
    <property type="protein sequence ID" value="CAG8852404.1"/>
    <property type="molecule type" value="Genomic_DNA"/>
</dbReference>
<name>A0ABN7XEF8_GIGMA</name>
<proteinExistence type="predicted"/>
<accession>A0ABN7XEF8</accession>
<protein>
    <submittedName>
        <fullName evidence="1">38598_t:CDS:1</fullName>
    </submittedName>
</protein>
<feature type="non-terminal residue" evidence="1">
    <location>
        <position position="97"/>
    </location>
</feature>
<gene>
    <name evidence="1" type="ORF">GMARGA_LOCUS41225</name>
</gene>
<evidence type="ECO:0000313" key="2">
    <source>
        <dbReference type="Proteomes" id="UP000789901"/>
    </source>
</evidence>
<dbReference type="Proteomes" id="UP000789901">
    <property type="component" value="Unassembled WGS sequence"/>
</dbReference>